<dbReference type="AlphaFoldDB" id="A0A0J0XK84"/>
<evidence type="ECO:0000256" key="1">
    <source>
        <dbReference type="SAM" id="MobiDB-lite"/>
    </source>
</evidence>
<reference evidence="2 3" key="1">
    <citation type="submission" date="2015-03" db="EMBL/GenBank/DDBJ databases">
        <title>Genomics and transcriptomics of the oil-accumulating basidiomycete yeast T. oleaginosus allow insights into substrate utilization and the diverse evolutionary trajectories of mating systems in fungi.</title>
        <authorList>
            <consortium name="DOE Joint Genome Institute"/>
            <person name="Kourist R."/>
            <person name="Kracht O."/>
            <person name="Bracharz F."/>
            <person name="Lipzen A."/>
            <person name="Nolan M."/>
            <person name="Ohm R."/>
            <person name="Grigoriev I."/>
            <person name="Sun S."/>
            <person name="Heitman J."/>
            <person name="Bruck T."/>
            <person name="Nowrousian M."/>
        </authorList>
    </citation>
    <scope>NUCLEOTIDE SEQUENCE [LARGE SCALE GENOMIC DNA]</scope>
    <source>
        <strain evidence="2 3">IBC0246</strain>
    </source>
</reference>
<feature type="region of interest" description="Disordered" evidence="1">
    <location>
        <begin position="276"/>
        <end position="361"/>
    </location>
</feature>
<feature type="compositionally biased region" description="Basic and acidic residues" evidence="1">
    <location>
        <begin position="522"/>
        <end position="538"/>
    </location>
</feature>
<feature type="region of interest" description="Disordered" evidence="1">
    <location>
        <begin position="427"/>
        <end position="572"/>
    </location>
</feature>
<dbReference type="STRING" id="879819.A0A0J0XK84"/>
<name>A0A0J0XK84_9TREE</name>
<organism evidence="2 3">
    <name type="scientific">Cutaneotrichosporon oleaginosum</name>
    <dbReference type="NCBI Taxonomy" id="879819"/>
    <lineage>
        <taxon>Eukaryota</taxon>
        <taxon>Fungi</taxon>
        <taxon>Dikarya</taxon>
        <taxon>Basidiomycota</taxon>
        <taxon>Agaricomycotina</taxon>
        <taxon>Tremellomycetes</taxon>
        <taxon>Trichosporonales</taxon>
        <taxon>Trichosporonaceae</taxon>
        <taxon>Cutaneotrichosporon</taxon>
    </lineage>
</organism>
<feature type="compositionally biased region" description="Basic and acidic residues" evidence="1">
    <location>
        <begin position="715"/>
        <end position="724"/>
    </location>
</feature>
<feature type="region of interest" description="Disordered" evidence="1">
    <location>
        <begin position="744"/>
        <end position="777"/>
    </location>
</feature>
<feature type="region of interest" description="Disordered" evidence="1">
    <location>
        <begin position="670"/>
        <end position="726"/>
    </location>
</feature>
<dbReference type="EMBL" id="KQ087217">
    <property type="protein sequence ID" value="KLT41523.1"/>
    <property type="molecule type" value="Genomic_DNA"/>
</dbReference>
<dbReference type="GeneID" id="28986637"/>
<proteinExistence type="predicted"/>
<accession>A0A0J0XK84</accession>
<dbReference type="OrthoDB" id="2563191at2759"/>
<gene>
    <name evidence="2" type="ORF">CC85DRAFT_312743</name>
</gene>
<feature type="compositionally biased region" description="Gly residues" evidence="1">
    <location>
        <begin position="701"/>
        <end position="711"/>
    </location>
</feature>
<sequence>MSASPPSGSGGGNDPPIDDAPLPSASTPLTLSCACLNVIVEGRVPDILAQRAARGPGVFIKGKRDQLYLPPGAETIKHPQMSTFERTTPFDRRLREATEEALEAKVDAPAPEAWRKCWVCGVRVYLARNRAPSDLAPKDVWVDVDFADGVLYGEALEKKQAEPPLPFSGLVLDIPKSSTFGRQPSSSDGPVPYPAAGIKEQTPVLPPVPDPFFLPPPFIPSHAVLREMCKLAVERLHEKHDEIDRDIREYISKRANDMRRIEDQVRAEVEALWDRYSEGPGAGDETTRRRGSGSVPTRDRSASPAVQRQSFDGGERRPSMTARRSTSRTRDRSVPRIPIADLDGPSGVVPDPPAPFTGQHNAHTAQAAASLLSASLSANAFHAPPQRMKKEADIDELVKESALADPGLSKEVAMSYAFSAMDEHAAARGRGRRERAKTLERAAEAAEEQQEEEEKKIDSWINLERADAARRVKRETSGMTAPTTVAEAEAEVREREHEDDEEKKETINGATKERKSRVQFAEPEKGDKRGEEDGREQNGDDDEDIGVFDFDTDAPPSEPAVLPPQDATQRRMRNWVEENLSRTFAANAPSHRAAWRRLESRESMADVIRRHHDQASDDEDEESAPVDSMARSMPVNIVLPQRDAPVQFKTSLTDRGGVVVPHLLHAMRRGSAQLSSSEGEEATPPTGIRAPRNSIAIVGSLRGGTAYGGGRRGSRSGDREREAAKAYGADPGAVFEALAEVAVDSEEEDSDQFVPPHVLAARRDERPEPGWRSLATS</sequence>
<feature type="compositionally biased region" description="Acidic residues" evidence="1">
    <location>
        <begin position="539"/>
        <end position="552"/>
    </location>
</feature>
<protein>
    <submittedName>
        <fullName evidence="2">Uncharacterized protein</fullName>
    </submittedName>
</protein>
<evidence type="ECO:0000313" key="3">
    <source>
        <dbReference type="Proteomes" id="UP000053611"/>
    </source>
</evidence>
<dbReference type="RefSeq" id="XP_018278014.1">
    <property type="nucleotide sequence ID" value="XM_018426034.1"/>
</dbReference>
<dbReference type="Proteomes" id="UP000053611">
    <property type="component" value="Unassembled WGS sequence"/>
</dbReference>
<keyword evidence="3" id="KW-1185">Reference proteome</keyword>
<evidence type="ECO:0000313" key="2">
    <source>
        <dbReference type="EMBL" id="KLT41523.1"/>
    </source>
</evidence>
<feature type="region of interest" description="Disordered" evidence="1">
    <location>
        <begin position="1"/>
        <end position="23"/>
    </location>
</feature>
<feature type="compositionally biased region" description="Basic and acidic residues" evidence="1">
    <location>
        <begin position="453"/>
        <end position="476"/>
    </location>
</feature>